<dbReference type="Proteomes" id="UP000765160">
    <property type="component" value="Unassembled WGS sequence"/>
</dbReference>
<dbReference type="RefSeq" id="WP_168051053.1">
    <property type="nucleotide sequence ID" value="NZ_JAATJR010000005.1"/>
</dbReference>
<gene>
    <name evidence="3" type="ORF">HB662_17190</name>
</gene>
<evidence type="ECO:0000313" key="4">
    <source>
        <dbReference type="Proteomes" id="UP000765160"/>
    </source>
</evidence>
<accession>A0ABX1F2E3</accession>
<sequence length="473" mass="51559">MSRLVIVANRVPDPKEGGATAGGLAVAMKDALANREAVWFGWSGKTAAETGTEAALARHGRTTFATLDLGHDDYKHFYQGFSNAALWPVLHYRLGIARFDRRDFAGYQRTNLAFAQALAPLLQPDDTVWIHDFHLFLMAADLRALGCKQRIGFFLHVPFPPRSVFNGLPHAEKLLEALEAVDTIGTQTEDDAENLRAALIAIGKGDVAMRVGAFAIGIDATGFAKLAAQRANAKEVVRLRDSLGGRSLAIGVDRLDYTKGLPQRIAGFGAMLERFPRHRGKITFLQVAPVSRGDVAMYRALRRELDEGVGRINGQMAEPDWAPIRYITRAVARPTLAGFMRMARIGLVTPLRDGMNLVAKEFVAAQDPADPGVLVLSRFAGAAVELDGALIVNPLDPDDIAEALDAAMDMPADERLDRWNRMWTSVRAGSASIWCRRFLSALEGTTDVADAGQAEAQPASDQPEKKPRRKRAA</sequence>
<dbReference type="PANTHER" id="PTHR10788">
    <property type="entry name" value="TREHALOSE-6-PHOSPHATE SYNTHASE"/>
    <property type="match status" value="1"/>
</dbReference>
<dbReference type="InterPro" id="IPR001830">
    <property type="entry name" value="Glyco_trans_20"/>
</dbReference>
<keyword evidence="4" id="KW-1185">Reference proteome</keyword>
<dbReference type="SUPFAM" id="SSF53756">
    <property type="entry name" value="UDP-Glycosyltransferase/glycogen phosphorylase"/>
    <property type="match status" value="1"/>
</dbReference>
<dbReference type="CDD" id="cd03788">
    <property type="entry name" value="GT20_TPS"/>
    <property type="match status" value="1"/>
</dbReference>
<dbReference type="PANTHER" id="PTHR10788:SF106">
    <property type="entry name" value="BCDNA.GH08860"/>
    <property type="match status" value="1"/>
</dbReference>
<dbReference type="EMBL" id="JAAVTX010000005">
    <property type="protein sequence ID" value="NKE46520.1"/>
    <property type="molecule type" value="Genomic_DNA"/>
</dbReference>
<comment type="similarity">
    <text evidence="1">Belongs to the glycosyltransferase 20 family.</text>
</comment>
<evidence type="ECO:0000313" key="3">
    <source>
        <dbReference type="EMBL" id="NKE46520.1"/>
    </source>
</evidence>
<dbReference type="Gene3D" id="3.40.50.2000">
    <property type="entry name" value="Glycogen Phosphorylase B"/>
    <property type="match status" value="2"/>
</dbReference>
<protein>
    <submittedName>
        <fullName evidence="3">Trehalose-6-phosphate synthase</fullName>
    </submittedName>
</protein>
<comment type="caution">
    <text evidence="3">The sequence shown here is derived from an EMBL/GenBank/DDBJ whole genome shotgun (WGS) entry which is preliminary data.</text>
</comment>
<dbReference type="Pfam" id="PF00982">
    <property type="entry name" value="Glyco_transf_20"/>
    <property type="match status" value="1"/>
</dbReference>
<evidence type="ECO:0000256" key="2">
    <source>
        <dbReference type="SAM" id="MobiDB-lite"/>
    </source>
</evidence>
<feature type="region of interest" description="Disordered" evidence="2">
    <location>
        <begin position="449"/>
        <end position="473"/>
    </location>
</feature>
<proteinExistence type="inferred from homology"/>
<name>A0ABX1F2E3_9PROT</name>
<organism evidence="3 4">
    <name type="scientific">Falsiroseomonas frigidaquae</name>
    <dbReference type="NCBI Taxonomy" id="487318"/>
    <lineage>
        <taxon>Bacteria</taxon>
        <taxon>Pseudomonadati</taxon>
        <taxon>Pseudomonadota</taxon>
        <taxon>Alphaproteobacteria</taxon>
        <taxon>Acetobacterales</taxon>
        <taxon>Roseomonadaceae</taxon>
        <taxon>Falsiroseomonas</taxon>
    </lineage>
</organism>
<evidence type="ECO:0000256" key="1">
    <source>
        <dbReference type="ARBA" id="ARBA00008799"/>
    </source>
</evidence>
<reference evidence="3 4" key="1">
    <citation type="submission" date="2020-03" db="EMBL/GenBank/DDBJ databases">
        <title>Roseomonas selenitidurans sp. nov. isolated from soil.</title>
        <authorList>
            <person name="Liu H."/>
        </authorList>
    </citation>
    <scope>NUCLEOTIDE SEQUENCE [LARGE SCALE GENOMIC DNA]</scope>
    <source>
        <strain evidence="3 4">JCM 15073</strain>
    </source>
</reference>